<keyword evidence="9" id="KW-1185">Reference proteome</keyword>
<feature type="compositionally biased region" description="Polar residues" evidence="6">
    <location>
        <begin position="2796"/>
        <end position="2808"/>
    </location>
</feature>
<dbReference type="Proteomes" id="UP001163823">
    <property type="component" value="Chromosome 14"/>
</dbReference>
<dbReference type="InterPro" id="IPR045529">
    <property type="entry name" value="DUF6469"/>
</dbReference>
<evidence type="ECO:0000256" key="1">
    <source>
        <dbReference type="ARBA" id="ARBA00022741"/>
    </source>
</evidence>
<feature type="compositionally biased region" description="Basic and acidic residues" evidence="6">
    <location>
        <begin position="2782"/>
        <end position="2792"/>
    </location>
</feature>
<evidence type="ECO:0000256" key="6">
    <source>
        <dbReference type="SAM" id="MobiDB-lite"/>
    </source>
</evidence>
<dbReference type="PANTHER" id="PTHR21529:SF4">
    <property type="entry name" value="TPR AND ANKYRIN REPEAT-CONTAINING PROTEIN 1"/>
    <property type="match status" value="1"/>
</dbReference>
<proteinExistence type="predicted"/>
<dbReference type="InterPro" id="IPR041679">
    <property type="entry name" value="DNA2/NAM7-like_C"/>
</dbReference>
<dbReference type="Pfam" id="PF00580">
    <property type="entry name" value="UvrD-helicase"/>
    <property type="match status" value="1"/>
</dbReference>
<dbReference type="InterPro" id="IPR047187">
    <property type="entry name" value="SF1_C_Upf1"/>
</dbReference>
<dbReference type="InterPro" id="IPR014016">
    <property type="entry name" value="UvrD-like_ATP-bd"/>
</dbReference>
<sequence length="2831" mass="324157">MMEGESSSRNIRAIANDSGFTDIIFSWSLEDIFNENLYKDQVENIAQSFESIHHYRGSFVYPLFEETRAQLCSSMEIISEAPFGEVVALEESKPFGAKLYDVKIDCWKNRFTDRGKEPYKTLPGDVFVLTDSKPETVHDLQRVGRSWTFLSVSKITEDENEDVTSTYFKVNAFKEIDPNEWKQKSLFVVFLINITPNRRIWSALHISGNLQLNKEILCTDNLVSQTCDYCSPVKDENFLERESSKLNKSQHEAILACLSTVQCCHKSTLELIWGPPGTGKTKTLSTLLFILLKMNFKVLTCAPTNVAIKEVASRLLTLKKESFKMGPEVLFCSLGDMLLFGNNERLKVGSEIEDIYLDYRVKQLSECFAPSTGWRMCFTSLIDLLEHCVSQYHIFLENELIKEKEHLDASEIKVKKAINSSEGGKKGRKSFLQFLRERFVSVVLPLRNCVSILCTHIAKSYILEHNFDNMVHLIEILDSFKALLFQDTAVSELVEDVFSLPQLLESSSLSFTDMPYLLYMMRTDCLSVLNTLKQSLGKLDLPSSMSKESIQEFCFRTSSLIFATASSSYKLHFVKMEPLNILVIDEAAQLKECESLIPLLLPGIRHAILVGDECQLPATVRSNVSQEAGFGRSLFERLSLLDHSKHLLNIQYRMHPSISFFPNSYFYLNQIIDAPNVKRKSYEKLYLPLPMFGPYSFINIVGGREELDDAGRSRRNMIEVAIVMKILKKLHKAYVSPKVKLSIGVVSPYAAQVVSIQEKLGKKYDAHDGFVVNVKSIDGFQGGEHDIIIISTVRTNSRASLEFISNPQRTNVALTRARHCLWILGSERTLASDEAVWEAILLDAKNRQCFFNADEDKDMAKAILDVKKELDQFDDLLNKDSVLFRSARWKVLFSDNFLKSFKKLRSDRTKKSVVNLLLKLSSGWRPKKGNMDSFCGSSLQILKRFRVEGLYLMCSIDIVKESRYIQVLKIWDILSPEDIPKLEKRLDGIFGRYTDDFINHCKEKCLEGNLEVPMSWRTSVDVIRFRDLTNVDNEDELSISGSEGRSYVENSKVGESLLLMKFYSLSSSVVSHLLSDRDGLELDLPFEVTDEELEMILYPKSTFILGRSGTGKTTVLTMKLFQKEKLHQMASEAFYGTNRIAPSCSSKGKEVEEDTEESKLPVLRQIFVTVSPKLCHAVKHHVTRLKRSICDDTFPMESCSNDMEDFDDATIQFKNIPDSFIDVSPNSYPLVITFHKFLMMLDGTLGNSYFERFPGLRNHASDQNHGLRSVSIETFIRMREVNFDRFTSSYWPHFNSQFIRKLDSCGVFTEIISHIKGSPQTAETCDGKLSREDYVLLSESRASSLSRQMREKIYDIFQDYEKMKMKNGEFDLADLVIDLHRRLRLEKYKGLEMDFVYIDEVQDLTMSQIALFKYISQNVEEGFVFSGDTAQTIARGIDFRFQDIRCLFYQKFVLESRSSTNDELKEKAKISDIFHLSQNFRTHAGVLRLSQSIIELLYRFFPQSIDVLKPETSFIYGEAPVLLESGNSENAIVKIFGNSENIGGKIVGFGAEQVILVRDDGARKEILNYVGKHALVLTILECKGLEFQDVLLYNFFGSSPFKNKWRVIYEYMKEQDLVNSTAAMSYPRFNESKHSLLCSELKQLYVAVTRTRQRLWICENIEDFSKPMFDYWKKKFLVQSRQLDDSLAQAMQVASTPEEWKLRGIKLFHECNYEMATMCFERAGDTYWERRSKASGLRATADLMRSTRNTDDANAILREAADLFESIGKADSAAECFSDVGDYEKAGKLYLEKSCDPDLKRAGDCFSLAGCCELAAQVYARGNFFSDCLTVCAEGRLFDVGLDYIQHWRQIETTAAGVIRRHELDKIEQNFLERCALHYYQLKDTRSMMRFVKAFRSMDLMREFLRSSGLFDELLLLEEESGNFLEAANIAKLRGDILLEADLLGKAGKFTGASELILFYVLANSLWTSGSTGWPLKQFTQKGELLIKAKSFAKNESDNFYEFVCTEVDVLSNEQSNIFTMMTNLNLTRRHKSIRGEILSLRKILDAHFELNSSKYVWQDEVIVDSAKYMEGLVFKNQVSVDTLVYFWKCWKEKIFNILEYLACIDVREYKNYGQFAFNFLGVWKQISNMNEIYLLLNPDADWVKKMGTNFLKRNGKLVSVDVHPIISAARSYWCSELLSVGMRVLNNLEALHRFSVKNTISVFCQSRSLTLIYEVAKLLSDSKFLNHSYGNLKALEKFVRFSFQHFNDYVFPLDWRKSLTENMVSLRQTEVSRCLLKETIHENIRRNGRLTYGQLGRVAVMILGLGVLDIELREEITRKIDDNSPWKVFIECFCVNIGPQLPQGSVAGNVPESLKKVYVLSKFYEALEDTYNANWRSETDYISPSCFLYLVQRLLILSSYHKGYIFLTRSFFLEWFLFQDGNTIQNLSVMPDVKPSLRNINDFIARVINQLLFNREETKEWIRKSNTNVKDYYPLLVLRLISMLCLLHLNSGKYVDSLINCLRTSFIVEQLPQAFYGVLRKSKKQNVLANLNVFAEAFEKIDDPLVIVRLRNDSFQISCPNAFLVDLMVYRHKEDVVKTMFPKKVESVISEAASVEEATNSCSEVFSSSVSSVKDSNFTAVAGHVSNFKLNNEVNLPLGYNNMLELFDTLLLTENEKDRDTLLSNAQKMKDSVNKGIQFLNAAGTEPLHVKPSNKNLFSEVVDELEQLSTALDRSEPELVKNISVIGQLSQRVLSRRPKLEHILSQLILPHNTNVVAEELNTSRASGNQSENDNDYNYEASEDKKADKNLKASEATITSGTGTSIQETKSKGKKNNKPKKHKGGKRTKKW</sequence>
<dbReference type="GO" id="GO:0016787">
    <property type="term" value="F:hydrolase activity"/>
    <property type="evidence" value="ECO:0007669"/>
    <property type="project" value="UniProtKB-UniRule"/>
</dbReference>
<dbReference type="InterPro" id="IPR041677">
    <property type="entry name" value="DNA2/NAM7_AAA_11"/>
</dbReference>
<dbReference type="EMBL" id="JARAOO010000014">
    <property type="protein sequence ID" value="KAJ7942729.1"/>
    <property type="molecule type" value="Genomic_DNA"/>
</dbReference>
<comment type="caution">
    <text evidence="8">The sequence shown here is derived from an EMBL/GenBank/DDBJ whole genome shotgun (WGS) entry which is preliminary data.</text>
</comment>
<dbReference type="Pfam" id="PF20073">
    <property type="entry name" value="DUF6469"/>
    <property type="match status" value="1"/>
</dbReference>
<dbReference type="Pfam" id="PF13086">
    <property type="entry name" value="AAA_11"/>
    <property type="match status" value="1"/>
</dbReference>
<evidence type="ECO:0000313" key="8">
    <source>
        <dbReference type="EMBL" id="KAJ7942729.1"/>
    </source>
</evidence>
<dbReference type="FunFam" id="3.40.50.300:FF:000326">
    <property type="entry name" value="P-loop containing nucleoside triphosphate hydrolase"/>
    <property type="match status" value="1"/>
</dbReference>
<dbReference type="InterPro" id="IPR011990">
    <property type="entry name" value="TPR-like_helical_dom_sf"/>
</dbReference>
<gene>
    <name evidence="8" type="ORF">O6P43_032361</name>
</gene>
<dbReference type="InterPro" id="IPR039904">
    <property type="entry name" value="TRANK1"/>
</dbReference>
<protein>
    <submittedName>
        <fullName evidence="8">UvrD-like Helicase, ATP-binding domain, P-loop containing nucleoside triphosphate hydrolase</fullName>
    </submittedName>
</protein>
<dbReference type="SUPFAM" id="SSF52540">
    <property type="entry name" value="P-loop containing nucleoside triphosphate hydrolases"/>
    <property type="match status" value="2"/>
</dbReference>
<keyword evidence="4 5" id="KW-0067">ATP-binding</keyword>
<dbReference type="GO" id="GO:0005524">
    <property type="term" value="F:ATP binding"/>
    <property type="evidence" value="ECO:0007669"/>
    <property type="project" value="UniProtKB-UniRule"/>
</dbReference>
<feature type="region of interest" description="Disordered" evidence="6">
    <location>
        <begin position="2763"/>
        <end position="2831"/>
    </location>
</feature>
<dbReference type="CDD" id="cd18808">
    <property type="entry name" value="SF1_C_Upf1"/>
    <property type="match status" value="1"/>
</dbReference>
<keyword evidence="1 5" id="KW-0547">Nucleotide-binding</keyword>
<feature type="compositionally biased region" description="Polar residues" evidence="6">
    <location>
        <begin position="2763"/>
        <end position="2772"/>
    </location>
</feature>
<dbReference type="Gene3D" id="3.40.50.300">
    <property type="entry name" value="P-loop containing nucleotide triphosphate hydrolases"/>
    <property type="match status" value="4"/>
</dbReference>
<feature type="domain" description="UvrD-like helicase ATP-binding" evidence="7">
    <location>
        <begin position="1085"/>
        <end position="1483"/>
    </location>
</feature>
<dbReference type="GO" id="GO:0005694">
    <property type="term" value="C:chromosome"/>
    <property type="evidence" value="ECO:0007669"/>
    <property type="project" value="UniProtKB-ARBA"/>
</dbReference>
<evidence type="ECO:0000256" key="5">
    <source>
        <dbReference type="PROSITE-ProRule" id="PRU00560"/>
    </source>
</evidence>
<dbReference type="GO" id="GO:0004386">
    <property type="term" value="F:helicase activity"/>
    <property type="evidence" value="ECO:0007669"/>
    <property type="project" value="UniProtKB-UniRule"/>
</dbReference>
<dbReference type="PANTHER" id="PTHR21529">
    <property type="entry name" value="MAMMARY TURMOR VIRUS RECEPTOR HOMOLOG 1, 2 MTVR1, 2"/>
    <property type="match status" value="1"/>
</dbReference>
<dbReference type="Pfam" id="PF13087">
    <property type="entry name" value="AAA_12"/>
    <property type="match status" value="1"/>
</dbReference>
<feature type="compositionally biased region" description="Basic residues" evidence="6">
    <location>
        <begin position="2812"/>
        <end position="2831"/>
    </location>
</feature>
<dbReference type="SUPFAM" id="SSF48452">
    <property type="entry name" value="TPR-like"/>
    <property type="match status" value="1"/>
</dbReference>
<feature type="binding site" evidence="5">
    <location>
        <begin position="1106"/>
        <end position="1113"/>
    </location>
    <ligand>
        <name>ATP</name>
        <dbReference type="ChEBI" id="CHEBI:30616"/>
    </ligand>
</feature>
<keyword evidence="2 5" id="KW-0378">Hydrolase</keyword>
<accession>A0AAD7KMU8</accession>
<reference evidence="8" key="1">
    <citation type="journal article" date="2023" name="Science">
        <title>Elucidation of the pathway for biosynthesis of saponin adjuvants from the soapbark tree.</title>
        <authorList>
            <person name="Reed J."/>
            <person name="Orme A."/>
            <person name="El-Demerdash A."/>
            <person name="Owen C."/>
            <person name="Martin L.B.B."/>
            <person name="Misra R.C."/>
            <person name="Kikuchi S."/>
            <person name="Rejzek M."/>
            <person name="Martin A.C."/>
            <person name="Harkess A."/>
            <person name="Leebens-Mack J."/>
            <person name="Louveau T."/>
            <person name="Stephenson M.J."/>
            <person name="Osbourn A."/>
        </authorList>
    </citation>
    <scope>NUCLEOTIDE SEQUENCE</scope>
    <source>
        <strain evidence="8">S10</strain>
    </source>
</reference>
<evidence type="ECO:0000256" key="3">
    <source>
        <dbReference type="ARBA" id="ARBA00022806"/>
    </source>
</evidence>
<dbReference type="InterPro" id="IPR027417">
    <property type="entry name" value="P-loop_NTPase"/>
</dbReference>
<evidence type="ECO:0000259" key="7">
    <source>
        <dbReference type="PROSITE" id="PS51198"/>
    </source>
</evidence>
<dbReference type="PROSITE" id="PS51198">
    <property type="entry name" value="UVRD_HELICASE_ATP_BIND"/>
    <property type="match status" value="1"/>
</dbReference>
<name>A0AAD7KMU8_QUISA</name>
<evidence type="ECO:0000256" key="2">
    <source>
        <dbReference type="ARBA" id="ARBA00022801"/>
    </source>
</evidence>
<organism evidence="8 9">
    <name type="scientific">Quillaja saponaria</name>
    <name type="common">Soap bark tree</name>
    <dbReference type="NCBI Taxonomy" id="32244"/>
    <lineage>
        <taxon>Eukaryota</taxon>
        <taxon>Viridiplantae</taxon>
        <taxon>Streptophyta</taxon>
        <taxon>Embryophyta</taxon>
        <taxon>Tracheophyta</taxon>
        <taxon>Spermatophyta</taxon>
        <taxon>Magnoliopsida</taxon>
        <taxon>eudicotyledons</taxon>
        <taxon>Gunneridae</taxon>
        <taxon>Pentapetalae</taxon>
        <taxon>rosids</taxon>
        <taxon>fabids</taxon>
        <taxon>Fabales</taxon>
        <taxon>Quillajaceae</taxon>
        <taxon>Quillaja</taxon>
    </lineage>
</organism>
<dbReference type="KEGG" id="qsa:O6P43_032361"/>
<keyword evidence="3 5" id="KW-0347">Helicase</keyword>
<evidence type="ECO:0000256" key="4">
    <source>
        <dbReference type="ARBA" id="ARBA00022840"/>
    </source>
</evidence>
<evidence type="ECO:0000313" key="9">
    <source>
        <dbReference type="Proteomes" id="UP001163823"/>
    </source>
</evidence>